<organism evidence="4">
    <name type="scientific">Caldilineaceae bacterium SB0661_bin_32</name>
    <dbReference type="NCBI Taxonomy" id="2605255"/>
    <lineage>
        <taxon>Bacteria</taxon>
        <taxon>Bacillati</taxon>
        <taxon>Chloroflexota</taxon>
        <taxon>Caldilineae</taxon>
        <taxon>Caldilineales</taxon>
        <taxon>Caldilineaceae</taxon>
    </lineage>
</organism>
<sequence>MKAWRWYDFGDMRLDEIPVPELKHGWVIAKTKVVQPSVTEAIRALGLPTLGVKTIRKLIAERAPIQLFGHEFCAEVVEVGDGVKGLKAGDRVAASSYVPCHECPLCLTGQQHRCRRGPVIGRHLPGAFAEYLALPAETLVKIPQGVDDHEGAIVQPLSGAVTAVATAKIEMGDTVAVFGQGVMGLYCAQVAKVSGARRVIGVDVREETLSIAKKLGVDVTINAKNEDPVSSILEITNGSGVEVAFECAGGSAEQGLAGSSTLIQTIEVMRDYGKIVQVALFGQPVELDTDVFRQKSLVYLFPEAPGRLAYTVDLLASKRVSVKPTITHLLEGLEKTPEAFEITSNKASYQAINPAQVVISR</sequence>
<gene>
    <name evidence="4" type="ORF">F4X14_14910</name>
</gene>
<keyword evidence="1" id="KW-0560">Oxidoreductase</keyword>
<protein>
    <submittedName>
        <fullName evidence="4">Zinc-binding dehydrogenase</fullName>
    </submittedName>
</protein>
<proteinExistence type="predicted"/>
<feature type="domain" description="Alcohol dehydrogenase-like N-terminal" evidence="3">
    <location>
        <begin position="55"/>
        <end position="144"/>
    </location>
</feature>
<dbReference type="InterPro" id="IPR011032">
    <property type="entry name" value="GroES-like_sf"/>
</dbReference>
<dbReference type="SUPFAM" id="SSF51735">
    <property type="entry name" value="NAD(P)-binding Rossmann-fold domains"/>
    <property type="match status" value="1"/>
</dbReference>
<accession>A0A6B1DA50</accession>
<dbReference type="InterPro" id="IPR036291">
    <property type="entry name" value="NAD(P)-bd_dom_sf"/>
</dbReference>
<reference evidence="4" key="1">
    <citation type="submission" date="2019-09" db="EMBL/GenBank/DDBJ databases">
        <title>Characterisation of the sponge microbiome using genome-centric metagenomics.</title>
        <authorList>
            <person name="Engelberts J.P."/>
            <person name="Robbins S.J."/>
            <person name="De Goeij J.M."/>
            <person name="Aranda M."/>
            <person name="Bell S.C."/>
            <person name="Webster N.S."/>
        </authorList>
    </citation>
    <scope>NUCLEOTIDE SEQUENCE</scope>
    <source>
        <strain evidence="4">SB0661_bin_32</strain>
    </source>
</reference>
<feature type="domain" description="Alcohol dehydrogenase-like C-terminal" evidence="2">
    <location>
        <begin position="183"/>
        <end position="292"/>
    </location>
</feature>
<dbReference type="InterPro" id="IPR013154">
    <property type="entry name" value="ADH-like_N"/>
</dbReference>
<dbReference type="PANTHER" id="PTHR43401:SF2">
    <property type="entry name" value="L-THREONINE 3-DEHYDROGENASE"/>
    <property type="match status" value="1"/>
</dbReference>
<evidence type="ECO:0000259" key="3">
    <source>
        <dbReference type="Pfam" id="PF08240"/>
    </source>
</evidence>
<dbReference type="Pfam" id="PF08240">
    <property type="entry name" value="ADH_N"/>
    <property type="match status" value="1"/>
</dbReference>
<dbReference type="EMBL" id="VXMH01000076">
    <property type="protein sequence ID" value="MYC96252.1"/>
    <property type="molecule type" value="Genomic_DNA"/>
</dbReference>
<dbReference type="Pfam" id="PF00107">
    <property type="entry name" value="ADH_zinc_N"/>
    <property type="match status" value="1"/>
</dbReference>
<dbReference type="Gene3D" id="3.90.180.10">
    <property type="entry name" value="Medium-chain alcohol dehydrogenases, catalytic domain"/>
    <property type="match status" value="1"/>
</dbReference>
<dbReference type="InterPro" id="IPR050129">
    <property type="entry name" value="Zn_alcohol_dh"/>
</dbReference>
<dbReference type="AlphaFoldDB" id="A0A6B1DA50"/>
<name>A0A6B1DA50_9CHLR</name>
<evidence type="ECO:0000313" key="4">
    <source>
        <dbReference type="EMBL" id="MYC96252.1"/>
    </source>
</evidence>
<dbReference type="SUPFAM" id="SSF50129">
    <property type="entry name" value="GroES-like"/>
    <property type="match status" value="1"/>
</dbReference>
<dbReference type="PANTHER" id="PTHR43401">
    <property type="entry name" value="L-THREONINE 3-DEHYDROGENASE"/>
    <property type="match status" value="1"/>
</dbReference>
<comment type="caution">
    <text evidence="4">The sequence shown here is derived from an EMBL/GenBank/DDBJ whole genome shotgun (WGS) entry which is preliminary data.</text>
</comment>
<dbReference type="InterPro" id="IPR013149">
    <property type="entry name" value="ADH-like_C"/>
</dbReference>
<dbReference type="Gene3D" id="3.40.50.720">
    <property type="entry name" value="NAD(P)-binding Rossmann-like Domain"/>
    <property type="match status" value="1"/>
</dbReference>
<dbReference type="GO" id="GO:0016491">
    <property type="term" value="F:oxidoreductase activity"/>
    <property type="evidence" value="ECO:0007669"/>
    <property type="project" value="UniProtKB-KW"/>
</dbReference>
<evidence type="ECO:0000259" key="2">
    <source>
        <dbReference type="Pfam" id="PF00107"/>
    </source>
</evidence>
<evidence type="ECO:0000256" key="1">
    <source>
        <dbReference type="ARBA" id="ARBA00023002"/>
    </source>
</evidence>